<dbReference type="KEGG" id="kbs:EPA93_44615"/>
<protein>
    <submittedName>
        <fullName evidence="1">Uncharacterized protein</fullName>
    </submittedName>
</protein>
<organism evidence="1 2">
    <name type="scientific">Ktedonosporobacter rubrisoli</name>
    <dbReference type="NCBI Taxonomy" id="2509675"/>
    <lineage>
        <taxon>Bacteria</taxon>
        <taxon>Bacillati</taxon>
        <taxon>Chloroflexota</taxon>
        <taxon>Ktedonobacteria</taxon>
        <taxon>Ktedonobacterales</taxon>
        <taxon>Ktedonosporobacteraceae</taxon>
        <taxon>Ktedonosporobacter</taxon>
    </lineage>
</organism>
<evidence type="ECO:0000313" key="2">
    <source>
        <dbReference type="Proteomes" id="UP000290365"/>
    </source>
</evidence>
<dbReference type="OrthoDB" id="147960at2"/>
<evidence type="ECO:0000313" key="1">
    <source>
        <dbReference type="EMBL" id="QBD82679.1"/>
    </source>
</evidence>
<dbReference type="RefSeq" id="WP_129893748.1">
    <property type="nucleotide sequence ID" value="NZ_CP035758.1"/>
</dbReference>
<reference evidence="1 2" key="1">
    <citation type="submission" date="2019-01" db="EMBL/GenBank/DDBJ databases">
        <title>Ktedonosporobacter rubrisoli SCAWS-G2.</title>
        <authorList>
            <person name="Huang Y."/>
            <person name="Yan B."/>
        </authorList>
    </citation>
    <scope>NUCLEOTIDE SEQUENCE [LARGE SCALE GENOMIC DNA]</scope>
    <source>
        <strain evidence="1 2">SCAWS-G2</strain>
    </source>
</reference>
<sequence length="328" mass="37186">MSQERKPGVDVRALVRRLNKESRDLLQRDIIAPLLPGGKIRTRLSGLVYEFKPKTRFTGWGHFRPCNEGEAELVAEALPWERGGYLELFPALRVILLWPEPDPRRPGTWWALPFNESDAKQRFGFSADPLPVFLCDPMNGAERFERVIARVDGQTLWFEGPDTLADPTHAEWLRDTAATAEQTTALLSGLASSERLALLFWQLRQFEQAAIAEQGLLSKSVRQIQEQSRGQQLAWLRRGTARLTLEARLRHALEKADAVLHSYSEIANPDGSLGHLTVEWSEQGNRRRYRSLLDPDLTVVSSGICLSDRDRDFDLTSLVNVMSDSPFE</sequence>
<gene>
    <name evidence="1" type="ORF">EPA93_44615</name>
</gene>
<dbReference type="AlphaFoldDB" id="A0A4P6K3C4"/>
<dbReference type="EMBL" id="CP035758">
    <property type="protein sequence ID" value="QBD82679.1"/>
    <property type="molecule type" value="Genomic_DNA"/>
</dbReference>
<name>A0A4P6K3C4_KTERU</name>
<accession>A0A4P6K3C4</accession>
<dbReference type="Proteomes" id="UP000290365">
    <property type="component" value="Chromosome"/>
</dbReference>
<keyword evidence="2" id="KW-1185">Reference proteome</keyword>
<proteinExistence type="predicted"/>